<evidence type="ECO:0008006" key="3">
    <source>
        <dbReference type="Google" id="ProtNLM"/>
    </source>
</evidence>
<sequence>MEEAPLDRDAVLHWLKEELGRLAETASEQAALHAQLKEVARSVERLQSQGHPIPDDLRRLKLDLMMRLEDGEQAAAELKQWAEGLRPLLASIDAVLTEARKSGNGPKNKGGRKRKQKVPRTNQEVLREYLLAALRELGGSASCSRVKDHMRERLAGRFLPGDLMKRKTGEIVWENNTHWERNALVKEGILKKNSPRGIWELAEREDKT</sequence>
<dbReference type="AlphaFoldDB" id="A0A831WAS2"/>
<reference evidence="2" key="1">
    <citation type="journal article" date="2020" name="mSystems">
        <title>Genome- and Community-Level Interaction Insights into Carbon Utilization and Element Cycling Functions of Hydrothermarchaeota in Hydrothermal Sediment.</title>
        <authorList>
            <person name="Zhou Z."/>
            <person name="Liu Y."/>
            <person name="Xu W."/>
            <person name="Pan J."/>
            <person name="Luo Z.H."/>
            <person name="Li M."/>
        </authorList>
    </citation>
    <scope>NUCLEOTIDE SEQUENCE [LARGE SCALE GENOMIC DNA]</scope>
    <source>
        <strain evidence="2">HyVt-458</strain>
    </source>
</reference>
<accession>A0A831WAS2</accession>
<protein>
    <recommendedName>
        <fullName evidence="3">Restriction system protein Mrr-like N-terminal domain-containing protein</fullName>
    </recommendedName>
</protein>
<comment type="caution">
    <text evidence="2">The sequence shown here is derived from an EMBL/GenBank/DDBJ whole genome shotgun (WGS) entry which is preliminary data.</text>
</comment>
<name>A0A831WAS2_9GAMM</name>
<proteinExistence type="predicted"/>
<evidence type="ECO:0000256" key="1">
    <source>
        <dbReference type="SAM" id="MobiDB-lite"/>
    </source>
</evidence>
<organism evidence="2">
    <name type="scientific">Thiolapillus brandeum</name>
    <dbReference type="NCBI Taxonomy" id="1076588"/>
    <lineage>
        <taxon>Bacteria</taxon>
        <taxon>Pseudomonadati</taxon>
        <taxon>Pseudomonadota</taxon>
        <taxon>Gammaproteobacteria</taxon>
        <taxon>Chromatiales</taxon>
        <taxon>Sedimenticolaceae</taxon>
        <taxon>Thiolapillus</taxon>
    </lineage>
</organism>
<evidence type="ECO:0000313" key="2">
    <source>
        <dbReference type="EMBL" id="HEC06782.1"/>
    </source>
</evidence>
<gene>
    <name evidence="2" type="ORF">ENJ12_08020</name>
</gene>
<dbReference type="Proteomes" id="UP000886339">
    <property type="component" value="Unassembled WGS sequence"/>
</dbReference>
<feature type="region of interest" description="Disordered" evidence="1">
    <location>
        <begin position="99"/>
        <end position="120"/>
    </location>
</feature>
<dbReference type="EMBL" id="DRLF01000280">
    <property type="protein sequence ID" value="HEC06782.1"/>
    <property type="molecule type" value="Genomic_DNA"/>
</dbReference>
<feature type="compositionally biased region" description="Basic residues" evidence="1">
    <location>
        <begin position="109"/>
        <end position="118"/>
    </location>
</feature>